<comment type="cofactor">
    <cofactor evidence="17">
        <name>Mg(2+)</name>
        <dbReference type="ChEBI" id="CHEBI:18420"/>
    </cofactor>
</comment>
<feature type="binding site" evidence="17">
    <location>
        <position position="251"/>
    </location>
    <ligand>
        <name>(6S)-NADPHX</name>
        <dbReference type="ChEBI" id="CHEBI:64076"/>
    </ligand>
</feature>
<dbReference type="OrthoDB" id="9806925at2"/>
<dbReference type="InterPro" id="IPR017953">
    <property type="entry name" value="Carbohydrate_kinase_pred_CS"/>
</dbReference>
<feature type="binding site" evidence="17">
    <location>
        <position position="314"/>
    </location>
    <ligand>
        <name>(6S)-NADPHX</name>
        <dbReference type="ChEBI" id="CHEBI:64076"/>
    </ligand>
</feature>
<dbReference type="EC" id="5.1.99.6" evidence="19"/>
<dbReference type="PANTHER" id="PTHR12592">
    <property type="entry name" value="ATP-DEPENDENT (S)-NAD(P)H-HYDRATE DEHYDRATASE FAMILY MEMBER"/>
    <property type="match status" value="1"/>
</dbReference>
<comment type="caution">
    <text evidence="18">Lacks conserved residue(s) required for the propagation of feature annotation.</text>
</comment>
<dbReference type="NCBIfam" id="TIGR00197">
    <property type="entry name" value="yjeF_nterm"/>
    <property type="match status" value="1"/>
</dbReference>
<dbReference type="AlphaFoldDB" id="A0A2T6ASU2"/>
<dbReference type="GO" id="GO:0052855">
    <property type="term" value="F:ADP-dependent NAD(P)H-hydrate dehydratase activity"/>
    <property type="evidence" value="ECO:0007669"/>
    <property type="project" value="UniProtKB-UniRule"/>
</dbReference>
<comment type="function">
    <text evidence="18">Catalyzes the epimerization of the S- and R-forms of NAD(P)HX, a damaged form of NAD(P)H that is a result of enzymatic or heat-dependent hydration. This is a prerequisite for the S-specific NAD(P)H-hydrate dehydratase to allow the repair of both epimers of NAD(P)HX.</text>
</comment>
<comment type="catalytic activity">
    <reaction evidence="1 18 19">
        <text>(6R)-NADHX = (6S)-NADHX</text>
        <dbReference type="Rhea" id="RHEA:32215"/>
        <dbReference type="ChEBI" id="CHEBI:64074"/>
        <dbReference type="ChEBI" id="CHEBI:64075"/>
        <dbReference type="EC" id="5.1.99.6"/>
    </reaction>
</comment>
<dbReference type="PANTHER" id="PTHR12592:SF0">
    <property type="entry name" value="ATP-DEPENDENT (S)-NAD(P)H-HYDRATE DEHYDRATASE"/>
    <property type="match status" value="1"/>
</dbReference>
<keyword evidence="10 17" id="KW-0520">NAD</keyword>
<keyword evidence="5 18" id="KW-0479">Metal-binding</keyword>
<evidence type="ECO:0000256" key="3">
    <source>
        <dbReference type="ARBA" id="ARBA00006001"/>
    </source>
</evidence>
<dbReference type="InterPro" id="IPR004443">
    <property type="entry name" value="YjeF_N_dom"/>
</dbReference>
<evidence type="ECO:0000256" key="4">
    <source>
        <dbReference type="ARBA" id="ARBA00009524"/>
    </source>
</evidence>
<evidence type="ECO:0000256" key="2">
    <source>
        <dbReference type="ARBA" id="ARBA00000909"/>
    </source>
</evidence>
<dbReference type="CDD" id="cd01171">
    <property type="entry name" value="YXKO-related"/>
    <property type="match status" value="1"/>
</dbReference>
<evidence type="ECO:0000256" key="5">
    <source>
        <dbReference type="ARBA" id="ARBA00022723"/>
    </source>
</evidence>
<comment type="cofactor">
    <cofactor evidence="18 19">
        <name>K(+)</name>
        <dbReference type="ChEBI" id="CHEBI:29103"/>
    </cofactor>
    <text evidence="18 19">Binds 1 potassium ion per subunit.</text>
</comment>
<name>A0A2T6ASU2_9RHOB</name>
<feature type="binding site" evidence="18">
    <location>
        <begin position="62"/>
        <end position="66"/>
    </location>
    <ligand>
        <name>(6S)-NADPHX</name>
        <dbReference type="ChEBI" id="CHEBI:64076"/>
    </ligand>
</feature>
<evidence type="ECO:0000256" key="10">
    <source>
        <dbReference type="ARBA" id="ARBA00023027"/>
    </source>
</evidence>
<dbReference type="HAMAP" id="MF_01965">
    <property type="entry name" value="NADHX_dehydratase"/>
    <property type="match status" value="1"/>
</dbReference>
<feature type="binding site" evidence="17">
    <location>
        <begin position="409"/>
        <end position="413"/>
    </location>
    <ligand>
        <name>AMP</name>
        <dbReference type="ChEBI" id="CHEBI:456215"/>
    </ligand>
</feature>
<evidence type="ECO:0000256" key="8">
    <source>
        <dbReference type="ARBA" id="ARBA00022857"/>
    </source>
</evidence>
<keyword evidence="22" id="KW-0808">Transferase</keyword>
<dbReference type="GO" id="GO:0016301">
    <property type="term" value="F:kinase activity"/>
    <property type="evidence" value="ECO:0007669"/>
    <property type="project" value="UniProtKB-KW"/>
</dbReference>
<dbReference type="Gene3D" id="3.40.1190.20">
    <property type="match status" value="1"/>
</dbReference>
<dbReference type="Gene3D" id="3.40.50.10260">
    <property type="entry name" value="YjeF N-terminal domain"/>
    <property type="match status" value="1"/>
</dbReference>
<sequence>MTELLTAEQMRSTEGSAIRTGEVSGAMLMMRAGQGVVGAVAEAWPELENGVRRAVVLCGPGNNGGDGFVVARLMHARGWAVDLYLYGDADKLPPDARANHDLWAALGEVFPLTGKTEPGEADLLVDALFGTGLTRPVDLPLDSYEAPRVVAVDMPSGLCSDSGRVIGDLAMAADLTVTFHSLKPGHVLAEGPAHCGVIDIVDIGLEDTEAPSDGHVTLVDLPEGALGKAGGHKYVSGHALVLTGGSGRTGAARMAARAALRSGAGLVTLGVPGSAQQEIACQVTAEMLWRVDGAADLESVLEDDRLNALCIGPGLGAERAAELVPVAAKAGRALVLDADGITGFSETPEELFKLLHDNCVLTPHDGEFARVFPDLGERLNGPLKEGPGFSRIDAARIAAARAGAVVLLKGPDTVIAAPDGRVAVHAATGERAAPWLATAGAGDVLAGLICGLMARGMEGFEAAQAAAWLHVEAALMFGPGLIATDLPEMLPEVFFELGL</sequence>
<dbReference type="SUPFAM" id="SSF53613">
    <property type="entry name" value="Ribokinase-like"/>
    <property type="match status" value="1"/>
</dbReference>
<evidence type="ECO:0000259" key="20">
    <source>
        <dbReference type="PROSITE" id="PS51383"/>
    </source>
</evidence>
<dbReference type="Pfam" id="PF03853">
    <property type="entry name" value="YjeF_N"/>
    <property type="match status" value="1"/>
</dbReference>
<evidence type="ECO:0000256" key="16">
    <source>
        <dbReference type="ARBA" id="ARBA00049209"/>
    </source>
</evidence>
<dbReference type="NCBIfam" id="TIGR00196">
    <property type="entry name" value="yjeF_cterm"/>
    <property type="match status" value="1"/>
</dbReference>
<feature type="domain" description="YjeF C-terminal" evidence="20">
    <location>
        <begin position="216"/>
        <end position="497"/>
    </location>
</feature>
<evidence type="ECO:0000256" key="1">
    <source>
        <dbReference type="ARBA" id="ARBA00000013"/>
    </source>
</evidence>
<keyword evidence="6 17" id="KW-0547">Nucleotide-binding</keyword>
<dbReference type="EC" id="4.2.1.136" evidence="19"/>
<feature type="binding site" evidence="18">
    <location>
        <begin position="130"/>
        <end position="136"/>
    </location>
    <ligand>
        <name>(6S)-NADPHX</name>
        <dbReference type="ChEBI" id="CHEBI:64076"/>
    </ligand>
</feature>
<keyword evidence="12 17" id="KW-0456">Lyase</keyword>
<dbReference type="HAMAP" id="MF_01966">
    <property type="entry name" value="NADHX_epimerase"/>
    <property type="match status" value="1"/>
</dbReference>
<feature type="binding site" evidence="17">
    <location>
        <position position="443"/>
    </location>
    <ligand>
        <name>(6S)-NADPHX</name>
        <dbReference type="ChEBI" id="CHEBI:64076"/>
    </ligand>
</feature>
<feature type="binding site" evidence="18">
    <location>
        <position position="126"/>
    </location>
    <ligand>
        <name>K(+)</name>
        <dbReference type="ChEBI" id="CHEBI:29103"/>
    </ligand>
</feature>
<dbReference type="InterPro" id="IPR000631">
    <property type="entry name" value="CARKD"/>
</dbReference>
<evidence type="ECO:0000259" key="21">
    <source>
        <dbReference type="PROSITE" id="PS51385"/>
    </source>
</evidence>
<dbReference type="PROSITE" id="PS51383">
    <property type="entry name" value="YJEF_C_3"/>
    <property type="match status" value="1"/>
</dbReference>
<evidence type="ECO:0000256" key="9">
    <source>
        <dbReference type="ARBA" id="ARBA00022958"/>
    </source>
</evidence>
<dbReference type="PROSITE" id="PS01050">
    <property type="entry name" value="YJEF_C_2"/>
    <property type="match status" value="1"/>
</dbReference>
<comment type="similarity">
    <text evidence="4 19">In the C-terminal section; belongs to the NnrD/CARKD family.</text>
</comment>
<keyword evidence="22" id="KW-0418">Kinase</keyword>
<dbReference type="InterPro" id="IPR030677">
    <property type="entry name" value="Nnr"/>
</dbReference>
<comment type="catalytic activity">
    <reaction evidence="2 18 19">
        <text>(6R)-NADPHX = (6S)-NADPHX</text>
        <dbReference type="Rhea" id="RHEA:32227"/>
        <dbReference type="ChEBI" id="CHEBI:64076"/>
        <dbReference type="ChEBI" id="CHEBI:64077"/>
        <dbReference type="EC" id="5.1.99.6"/>
    </reaction>
</comment>
<keyword evidence="8 17" id="KW-0521">NADP</keyword>
<evidence type="ECO:0000256" key="11">
    <source>
        <dbReference type="ARBA" id="ARBA00023235"/>
    </source>
</evidence>
<protein>
    <recommendedName>
        <fullName evidence="19">Bifunctional NAD(P)H-hydrate repair enzyme</fullName>
    </recommendedName>
    <alternativeName>
        <fullName evidence="19">Nicotinamide nucleotide repair protein</fullName>
    </alternativeName>
    <domain>
        <recommendedName>
            <fullName evidence="19">ADP-dependent (S)-NAD(P)H-hydrate dehydratase</fullName>
            <ecNumber evidence="19">4.2.1.136</ecNumber>
        </recommendedName>
        <alternativeName>
            <fullName evidence="19">ADP-dependent NAD(P)HX dehydratase</fullName>
        </alternativeName>
    </domain>
    <domain>
        <recommendedName>
            <fullName evidence="19">NAD(P)H-hydrate epimerase</fullName>
            <ecNumber evidence="19">5.1.99.6</ecNumber>
        </recommendedName>
    </domain>
</protein>
<comment type="catalytic activity">
    <reaction evidence="16 17 19">
        <text>(6S)-NADPHX + ADP = AMP + phosphate + NADPH + H(+)</text>
        <dbReference type="Rhea" id="RHEA:32235"/>
        <dbReference type="ChEBI" id="CHEBI:15378"/>
        <dbReference type="ChEBI" id="CHEBI:43474"/>
        <dbReference type="ChEBI" id="CHEBI:57783"/>
        <dbReference type="ChEBI" id="CHEBI:64076"/>
        <dbReference type="ChEBI" id="CHEBI:456215"/>
        <dbReference type="ChEBI" id="CHEBI:456216"/>
        <dbReference type="EC" id="4.2.1.136"/>
    </reaction>
</comment>
<evidence type="ECO:0000256" key="18">
    <source>
        <dbReference type="HAMAP-Rule" id="MF_01966"/>
    </source>
</evidence>
<dbReference type="GO" id="GO:0052856">
    <property type="term" value="F:NAD(P)HX epimerase activity"/>
    <property type="evidence" value="ECO:0007669"/>
    <property type="project" value="UniProtKB-UniRule"/>
</dbReference>
<keyword evidence="11 18" id="KW-0413">Isomerase</keyword>
<keyword evidence="23" id="KW-1185">Reference proteome</keyword>
<keyword evidence="7 17" id="KW-0067">ATP-binding</keyword>
<gene>
    <name evidence="18" type="primary">nnrE</name>
    <name evidence="17" type="synonym">nnrD</name>
    <name evidence="22" type="ORF">C8N44_11433</name>
</gene>
<dbReference type="GO" id="GO:0046872">
    <property type="term" value="F:metal ion binding"/>
    <property type="evidence" value="ECO:0007669"/>
    <property type="project" value="UniProtKB-UniRule"/>
</dbReference>
<comment type="similarity">
    <text evidence="17">Belongs to the NnrD/CARKD family.</text>
</comment>
<dbReference type="EMBL" id="QBKN01000014">
    <property type="protein sequence ID" value="PTX46892.1"/>
    <property type="molecule type" value="Genomic_DNA"/>
</dbReference>
<dbReference type="Pfam" id="PF01256">
    <property type="entry name" value="Carb_kinase"/>
    <property type="match status" value="1"/>
</dbReference>
<evidence type="ECO:0000256" key="7">
    <source>
        <dbReference type="ARBA" id="ARBA00022840"/>
    </source>
</evidence>
<evidence type="ECO:0000256" key="15">
    <source>
        <dbReference type="ARBA" id="ARBA00048238"/>
    </source>
</evidence>
<reference evidence="22 23" key="1">
    <citation type="submission" date="2018-04" db="EMBL/GenBank/DDBJ databases">
        <title>Genomic Encyclopedia of Archaeal and Bacterial Type Strains, Phase II (KMG-II): from individual species to whole genera.</title>
        <authorList>
            <person name="Goeker M."/>
        </authorList>
    </citation>
    <scope>NUCLEOTIDE SEQUENCE [LARGE SCALE GENOMIC DNA]</scope>
    <source>
        <strain evidence="22 23">DSM 29329</strain>
    </source>
</reference>
<comment type="function">
    <text evidence="14 19">Bifunctional enzyme that catalyzes the epimerization of the S- and R-forms of NAD(P)HX and the dehydration of the S-form of NAD(P)HX at the expense of ADP, which is converted to AMP. This allows the repair of both epimers of NAD(P)HX, a damaged form of NAD(P)H that is a result of enzymatic or heat-dependent hydration.</text>
</comment>
<comment type="similarity">
    <text evidence="3 19">In the N-terminal section; belongs to the NnrE/AIBP family.</text>
</comment>
<evidence type="ECO:0000256" key="13">
    <source>
        <dbReference type="ARBA" id="ARBA00023268"/>
    </source>
</evidence>
<comment type="function">
    <text evidence="17">Catalyzes the dehydration of the S-form of NAD(P)HX at the expense of ADP, which is converted to AMP. Together with NAD(P)HX epimerase, which catalyzes the epimerization of the S- and R-forms, the enzyme allows the repair of both epimers of NAD(P)HX, a damaged form of NAD(P)H that is a result of enzymatic or heat-dependent hydration.</text>
</comment>
<comment type="caution">
    <text evidence="22">The sequence shown here is derived from an EMBL/GenBank/DDBJ whole genome shotgun (WGS) entry which is preliminary data.</text>
</comment>
<feature type="binding site" evidence="17">
    <location>
        <position position="442"/>
    </location>
    <ligand>
        <name>AMP</name>
        <dbReference type="ChEBI" id="CHEBI:456215"/>
    </ligand>
</feature>
<evidence type="ECO:0000256" key="14">
    <source>
        <dbReference type="ARBA" id="ARBA00025153"/>
    </source>
</evidence>
<comment type="subunit">
    <text evidence="17">Homotetramer.</text>
</comment>
<keyword evidence="9 18" id="KW-0630">Potassium</keyword>
<dbReference type="GO" id="GO:0110051">
    <property type="term" value="P:metabolite repair"/>
    <property type="evidence" value="ECO:0007669"/>
    <property type="project" value="TreeGrafter"/>
</dbReference>
<comment type="similarity">
    <text evidence="18">Belongs to the NnrE/AIBP family.</text>
</comment>
<dbReference type="PIRSF" id="PIRSF017184">
    <property type="entry name" value="Nnr"/>
    <property type="match status" value="1"/>
</dbReference>
<feature type="domain" description="YjeF N-terminal" evidence="21">
    <location>
        <begin position="10"/>
        <end position="211"/>
    </location>
</feature>
<dbReference type="InterPro" id="IPR036652">
    <property type="entry name" value="YjeF_N_dom_sf"/>
</dbReference>
<dbReference type="PROSITE" id="PS51385">
    <property type="entry name" value="YJEF_N"/>
    <property type="match status" value="1"/>
</dbReference>
<organism evidence="22 23">
    <name type="scientific">Allosediminivita pacifica</name>
    <dbReference type="NCBI Taxonomy" id="1267769"/>
    <lineage>
        <taxon>Bacteria</taxon>
        <taxon>Pseudomonadati</taxon>
        <taxon>Pseudomonadota</taxon>
        <taxon>Alphaproteobacteria</taxon>
        <taxon>Rhodobacterales</taxon>
        <taxon>Paracoccaceae</taxon>
        <taxon>Allosediminivita</taxon>
    </lineage>
</organism>
<dbReference type="GO" id="GO:0046496">
    <property type="term" value="P:nicotinamide nucleotide metabolic process"/>
    <property type="evidence" value="ECO:0007669"/>
    <property type="project" value="UniProtKB-UniRule"/>
</dbReference>
<feature type="binding site" evidence="18">
    <location>
        <position position="153"/>
    </location>
    <ligand>
        <name>(6S)-NADPHX</name>
        <dbReference type="ChEBI" id="CHEBI:64076"/>
    </ligand>
</feature>
<evidence type="ECO:0000313" key="22">
    <source>
        <dbReference type="EMBL" id="PTX46892.1"/>
    </source>
</evidence>
<evidence type="ECO:0000256" key="17">
    <source>
        <dbReference type="HAMAP-Rule" id="MF_01965"/>
    </source>
</evidence>
<evidence type="ECO:0000256" key="19">
    <source>
        <dbReference type="PIRNR" id="PIRNR017184"/>
    </source>
</evidence>
<evidence type="ECO:0000256" key="6">
    <source>
        <dbReference type="ARBA" id="ARBA00022741"/>
    </source>
</evidence>
<accession>A0A2T6ASU2</accession>
<comment type="catalytic activity">
    <reaction evidence="15 17 19">
        <text>(6S)-NADHX + ADP = AMP + phosphate + NADH + H(+)</text>
        <dbReference type="Rhea" id="RHEA:32223"/>
        <dbReference type="ChEBI" id="CHEBI:15378"/>
        <dbReference type="ChEBI" id="CHEBI:43474"/>
        <dbReference type="ChEBI" id="CHEBI:57945"/>
        <dbReference type="ChEBI" id="CHEBI:64074"/>
        <dbReference type="ChEBI" id="CHEBI:456215"/>
        <dbReference type="ChEBI" id="CHEBI:456216"/>
        <dbReference type="EC" id="4.2.1.136"/>
    </reaction>
</comment>
<proteinExistence type="inferred from homology"/>
<dbReference type="RefSeq" id="WP_107976880.1">
    <property type="nucleotide sequence ID" value="NZ_BMEZ01000015.1"/>
</dbReference>
<dbReference type="GO" id="GO:0005524">
    <property type="term" value="F:ATP binding"/>
    <property type="evidence" value="ECO:0007669"/>
    <property type="project" value="UniProtKB-UniRule"/>
</dbReference>
<feature type="binding site" evidence="17">
    <location>
        <position position="364"/>
    </location>
    <ligand>
        <name>(6S)-NADPHX</name>
        <dbReference type="ChEBI" id="CHEBI:64076"/>
    </ligand>
</feature>
<feature type="binding site" evidence="18">
    <location>
        <position position="156"/>
    </location>
    <ligand>
        <name>K(+)</name>
        <dbReference type="ChEBI" id="CHEBI:29103"/>
    </ligand>
</feature>
<evidence type="ECO:0000256" key="12">
    <source>
        <dbReference type="ARBA" id="ARBA00023239"/>
    </source>
</evidence>
<evidence type="ECO:0000313" key="23">
    <source>
        <dbReference type="Proteomes" id="UP000244069"/>
    </source>
</evidence>
<dbReference type="Proteomes" id="UP000244069">
    <property type="component" value="Unassembled WGS sequence"/>
</dbReference>
<dbReference type="InterPro" id="IPR029056">
    <property type="entry name" value="Ribokinase-like"/>
</dbReference>
<feature type="binding site" evidence="18">
    <location>
        <position position="63"/>
    </location>
    <ligand>
        <name>K(+)</name>
        <dbReference type="ChEBI" id="CHEBI:29103"/>
    </ligand>
</feature>
<dbReference type="SUPFAM" id="SSF64153">
    <property type="entry name" value="YjeF N-terminal domain-like"/>
    <property type="match status" value="1"/>
</dbReference>
<keyword evidence="13" id="KW-0511">Multifunctional enzyme</keyword>